<dbReference type="GO" id="GO:0006874">
    <property type="term" value="P:intracellular calcium ion homeostasis"/>
    <property type="evidence" value="ECO:0007669"/>
    <property type="project" value="TreeGrafter"/>
</dbReference>
<protein>
    <submittedName>
        <fullName evidence="7">Sodium:proton exchanger</fullName>
    </submittedName>
</protein>
<dbReference type="AlphaFoldDB" id="A0A2H0R592"/>
<dbReference type="GO" id="GO:0005262">
    <property type="term" value="F:calcium channel activity"/>
    <property type="evidence" value="ECO:0007669"/>
    <property type="project" value="TreeGrafter"/>
</dbReference>
<dbReference type="Proteomes" id="UP000230208">
    <property type="component" value="Unassembled WGS sequence"/>
</dbReference>
<evidence type="ECO:0000256" key="3">
    <source>
        <dbReference type="ARBA" id="ARBA00022989"/>
    </source>
</evidence>
<feature type="transmembrane region" description="Helical" evidence="5">
    <location>
        <begin position="241"/>
        <end position="265"/>
    </location>
</feature>
<feature type="transmembrane region" description="Helical" evidence="5">
    <location>
        <begin position="105"/>
        <end position="124"/>
    </location>
</feature>
<dbReference type="InterPro" id="IPR004481">
    <property type="entry name" value="K/Na/Ca-exchanger"/>
</dbReference>
<keyword evidence="2 5" id="KW-0812">Transmembrane</keyword>
<evidence type="ECO:0000256" key="5">
    <source>
        <dbReference type="SAM" id="Phobius"/>
    </source>
</evidence>
<feature type="transmembrane region" description="Helical" evidence="5">
    <location>
        <begin position="271"/>
        <end position="290"/>
    </location>
</feature>
<evidence type="ECO:0000313" key="7">
    <source>
        <dbReference type="EMBL" id="PIR41673.1"/>
    </source>
</evidence>
<feature type="transmembrane region" description="Helical" evidence="5">
    <location>
        <begin position="174"/>
        <end position="194"/>
    </location>
</feature>
<sequence length="317" mass="34484">MIWSLVFFIFGFFILIKGSDILIYGSQSIAKTLNISNWIIGIVIVGIGTSIPELGITLSSVMQGQVDIGLGTVIGSNTFNILFILGLISVIYPINAKRDWIYHDLTANVFAILLTGIIVIFPILGGKFFEISKGEGIILLITLVVWILHLSLSNKIDHATDIDDPKIKSYPLRLSIIMIIVGLAGVIVGADWVINGAKSIATQIGLSEAVIGLTIVAVGTSLPELTVSFRAAYRKNFGISLGNIVGSNIFDFLGILGITALFQTLEISKKLTFDLSITFISSLILLTMMFTGKKYILQKWSGGIMLFAYALYIFLIL</sequence>
<dbReference type="InterPro" id="IPR044880">
    <property type="entry name" value="NCX_ion-bd_dom_sf"/>
</dbReference>
<feature type="transmembrane region" description="Helical" evidence="5">
    <location>
        <begin position="38"/>
        <end position="62"/>
    </location>
</feature>
<reference evidence="7 8" key="1">
    <citation type="submission" date="2017-09" db="EMBL/GenBank/DDBJ databases">
        <title>Depth-based differentiation of microbial function through sediment-hosted aquifers and enrichment of novel symbionts in the deep terrestrial subsurface.</title>
        <authorList>
            <person name="Probst A.J."/>
            <person name="Ladd B."/>
            <person name="Jarett J.K."/>
            <person name="Geller-Mcgrath D.E."/>
            <person name="Sieber C.M."/>
            <person name="Emerson J.B."/>
            <person name="Anantharaman K."/>
            <person name="Thomas B.C."/>
            <person name="Malmstrom R."/>
            <person name="Stieglmeier M."/>
            <person name="Klingl A."/>
            <person name="Woyke T."/>
            <person name="Ryan C.M."/>
            <person name="Banfield J.F."/>
        </authorList>
    </citation>
    <scope>NUCLEOTIDE SEQUENCE [LARGE SCALE GENOMIC DNA]</scope>
    <source>
        <strain evidence="7">CG10_big_fil_rev_8_21_14_0_10_37_15</strain>
    </source>
</reference>
<gene>
    <name evidence="7" type="ORF">COV30_02420</name>
</gene>
<feature type="domain" description="Sodium/calcium exchanger membrane region" evidence="6">
    <location>
        <begin position="3"/>
        <end position="149"/>
    </location>
</feature>
<name>A0A2H0R592_9BACT</name>
<dbReference type="GO" id="GO:0008273">
    <property type="term" value="F:calcium, potassium:sodium antiporter activity"/>
    <property type="evidence" value="ECO:0007669"/>
    <property type="project" value="TreeGrafter"/>
</dbReference>
<feature type="domain" description="Sodium/calcium exchanger membrane region" evidence="6">
    <location>
        <begin position="175"/>
        <end position="316"/>
    </location>
</feature>
<feature type="transmembrane region" description="Helical" evidence="5">
    <location>
        <begin position="68"/>
        <end position="93"/>
    </location>
</feature>
<dbReference type="GO" id="GO:0005886">
    <property type="term" value="C:plasma membrane"/>
    <property type="evidence" value="ECO:0007669"/>
    <property type="project" value="TreeGrafter"/>
</dbReference>
<evidence type="ECO:0000256" key="4">
    <source>
        <dbReference type="ARBA" id="ARBA00023136"/>
    </source>
</evidence>
<dbReference type="PANTHER" id="PTHR10846">
    <property type="entry name" value="SODIUM/POTASSIUM/CALCIUM EXCHANGER"/>
    <property type="match status" value="1"/>
</dbReference>
<keyword evidence="4 5" id="KW-0472">Membrane</keyword>
<dbReference type="PANTHER" id="PTHR10846:SF8">
    <property type="entry name" value="INNER MEMBRANE PROTEIN YRBG"/>
    <property type="match status" value="1"/>
</dbReference>
<keyword evidence="3 5" id="KW-1133">Transmembrane helix</keyword>
<feature type="transmembrane region" description="Helical" evidence="5">
    <location>
        <begin position="200"/>
        <end position="220"/>
    </location>
</feature>
<dbReference type="InterPro" id="IPR004837">
    <property type="entry name" value="NaCa_Exmemb"/>
</dbReference>
<dbReference type="EMBL" id="PCXP01000030">
    <property type="protein sequence ID" value="PIR41673.1"/>
    <property type="molecule type" value="Genomic_DNA"/>
</dbReference>
<proteinExistence type="predicted"/>
<evidence type="ECO:0000256" key="1">
    <source>
        <dbReference type="ARBA" id="ARBA00004141"/>
    </source>
</evidence>
<feature type="transmembrane region" description="Helical" evidence="5">
    <location>
        <begin position="297"/>
        <end position="316"/>
    </location>
</feature>
<dbReference type="Pfam" id="PF01699">
    <property type="entry name" value="Na_Ca_ex"/>
    <property type="match status" value="2"/>
</dbReference>
<dbReference type="Gene3D" id="1.20.1420.30">
    <property type="entry name" value="NCX, central ion-binding region"/>
    <property type="match status" value="1"/>
</dbReference>
<evidence type="ECO:0000313" key="8">
    <source>
        <dbReference type="Proteomes" id="UP000230208"/>
    </source>
</evidence>
<organism evidence="7 8">
    <name type="scientific">Candidatus Yanofskybacteria bacterium CG10_big_fil_rev_8_21_14_0_10_37_15</name>
    <dbReference type="NCBI Taxonomy" id="1975097"/>
    <lineage>
        <taxon>Bacteria</taxon>
        <taxon>Candidatus Yanofskyibacteriota</taxon>
    </lineage>
</organism>
<feature type="transmembrane region" description="Helical" evidence="5">
    <location>
        <begin position="136"/>
        <end position="153"/>
    </location>
</feature>
<comment type="subcellular location">
    <subcellularLocation>
        <location evidence="1">Membrane</location>
        <topology evidence="1">Multi-pass membrane protein</topology>
    </subcellularLocation>
</comment>
<comment type="caution">
    <text evidence="7">The sequence shown here is derived from an EMBL/GenBank/DDBJ whole genome shotgun (WGS) entry which is preliminary data.</text>
</comment>
<evidence type="ECO:0000259" key="6">
    <source>
        <dbReference type="Pfam" id="PF01699"/>
    </source>
</evidence>
<evidence type="ECO:0000256" key="2">
    <source>
        <dbReference type="ARBA" id="ARBA00022692"/>
    </source>
</evidence>
<dbReference type="NCBIfam" id="TIGR00367">
    <property type="entry name" value="calcium/sodium antiporter"/>
    <property type="match status" value="1"/>
</dbReference>
<feature type="transmembrane region" description="Helical" evidence="5">
    <location>
        <begin position="6"/>
        <end position="26"/>
    </location>
</feature>
<accession>A0A2H0R592</accession>